<feature type="compositionally biased region" description="Low complexity" evidence="8">
    <location>
        <begin position="404"/>
        <end position="415"/>
    </location>
</feature>
<dbReference type="Gene3D" id="3.30.160.60">
    <property type="entry name" value="Classic Zinc Finger"/>
    <property type="match status" value="4"/>
</dbReference>
<dbReference type="AlphaFoldDB" id="A0AAF0J5W2"/>
<evidence type="ECO:0000313" key="10">
    <source>
        <dbReference type="EMBL" id="WFD34633.1"/>
    </source>
</evidence>
<protein>
    <recommendedName>
        <fullName evidence="9">C2H2-type domain-containing protein</fullName>
    </recommendedName>
</protein>
<dbReference type="GO" id="GO:0000981">
    <property type="term" value="F:DNA-binding transcription factor activity, RNA polymerase II-specific"/>
    <property type="evidence" value="ECO:0007669"/>
    <property type="project" value="UniProtKB-ARBA"/>
</dbReference>
<dbReference type="SMART" id="SM00355">
    <property type="entry name" value="ZnF_C2H2"/>
    <property type="match status" value="4"/>
</dbReference>
<dbReference type="InterPro" id="IPR036236">
    <property type="entry name" value="Znf_C2H2_sf"/>
</dbReference>
<dbReference type="SUPFAM" id="SSF57667">
    <property type="entry name" value="beta-beta-alpha zinc fingers"/>
    <property type="match status" value="2"/>
</dbReference>
<keyword evidence="11" id="KW-1185">Reference proteome</keyword>
<feature type="compositionally biased region" description="Acidic residues" evidence="8">
    <location>
        <begin position="392"/>
        <end position="403"/>
    </location>
</feature>
<dbReference type="FunFam" id="3.30.160.60:FF:000744">
    <property type="entry name" value="zinc finger E-box-binding homeobox 1"/>
    <property type="match status" value="1"/>
</dbReference>
<feature type="domain" description="C2H2-type" evidence="9">
    <location>
        <begin position="298"/>
        <end position="327"/>
    </location>
</feature>
<evidence type="ECO:0000256" key="7">
    <source>
        <dbReference type="PROSITE-ProRule" id="PRU00042"/>
    </source>
</evidence>
<dbReference type="GO" id="GO:0000785">
    <property type="term" value="C:chromatin"/>
    <property type="evidence" value="ECO:0007669"/>
    <property type="project" value="TreeGrafter"/>
</dbReference>
<dbReference type="GO" id="GO:0005667">
    <property type="term" value="C:transcription regulator complex"/>
    <property type="evidence" value="ECO:0007669"/>
    <property type="project" value="TreeGrafter"/>
</dbReference>
<dbReference type="InterPro" id="IPR013087">
    <property type="entry name" value="Znf_C2H2_type"/>
</dbReference>
<evidence type="ECO:0000256" key="6">
    <source>
        <dbReference type="ARBA" id="ARBA00023242"/>
    </source>
</evidence>
<feature type="region of interest" description="Disordered" evidence="8">
    <location>
        <begin position="199"/>
        <end position="265"/>
    </location>
</feature>
<dbReference type="EMBL" id="CP119878">
    <property type="protein sequence ID" value="WFD34633.1"/>
    <property type="molecule type" value="Genomic_DNA"/>
</dbReference>
<keyword evidence="4 7" id="KW-0863">Zinc-finger</keyword>
<dbReference type="FunFam" id="3.30.160.60:FF:000125">
    <property type="entry name" value="Putative zinc finger protein 143"/>
    <property type="match status" value="3"/>
</dbReference>
<evidence type="ECO:0000256" key="2">
    <source>
        <dbReference type="ARBA" id="ARBA00022723"/>
    </source>
</evidence>
<dbReference type="PANTHER" id="PTHR14003">
    <property type="entry name" value="TRANSCRIPTIONAL REPRESSOR PROTEIN YY"/>
    <property type="match status" value="1"/>
</dbReference>
<keyword evidence="2" id="KW-0479">Metal-binding</keyword>
<keyword evidence="6" id="KW-0539">Nucleus</keyword>
<feature type="region of interest" description="Disordered" evidence="8">
    <location>
        <begin position="1"/>
        <end position="149"/>
    </location>
</feature>
<reference evidence="10" key="1">
    <citation type="submission" date="2023-03" db="EMBL/GenBank/DDBJ databases">
        <title>Mating type loci evolution in Malassezia.</title>
        <authorList>
            <person name="Coelho M.A."/>
        </authorList>
    </citation>
    <scope>NUCLEOTIDE SEQUENCE</scope>
    <source>
        <strain evidence="10">CBS 11721</strain>
    </source>
</reference>
<keyword evidence="3" id="KW-0677">Repeat</keyword>
<dbReference type="Pfam" id="PF00096">
    <property type="entry name" value="zf-C2H2"/>
    <property type="match status" value="4"/>
</dbReference>
<evidence type="ECO:0000256" key="8">
    <source>
        <dbReference type="SAM" id="MobiDB-lite"/>
    </source>
</evidence>
<evidence type="ECO:0000313" key="11">
    <source>
        <dbReference type="Proteomes" id="UP001219933"/>
    </source>
</evidence>
<dbReference type="PANTHER" id="PTHR14003:SF20">
    <property type="entry name" value="FINGER DOMAIN PROTEIN, PUTATIVE (AFU_ORTHOLOGUE AFUA_4G10380)-RELATED"/>
    <property type="match status" value="1"/>
</dbReference>
<sequence length="415" mass="45842">MRESSNSPSPAPMPQLAVPVRTKGQGWTSERDEEPSSGPARAFLDVHGSRYDSYTSSPKRDSFRVGLRGPLRDGWEGRGSPFASSALRDGEPVMSRRGSAPTIEGSRSEDEEGRVRPRPPLPDDRRESGRMSPAYGYTYPRPMRPERGGEYPLYRSSSYSGTPAYGPSAMAYPWPMHRPGVWQSEDYYRSAPLVRKRKASIDHDGYEGNSPSYAPVPGYMNPPPPYRYSQGDSDGSSTDGSEDKPRASGPPETGAQVAVTESDSGGPKLHVCDACNKTFSRRSDLARHRRIHTGERPYPCDFPGCGKSFIQRSALTVHSRVHSGERPHQCEFEGCGKSFSDSSSLARHRRTHTGRRPYVCTQPGCGKMFTRRTTLNRHVRSHQFPVPKDEMAESDDDGAEEGSDGSSYGERGQEA</sequence>
<feature type="compositionally biased region" description="Low complexity" evidence="8">
    <location>
        <begin position="227"/>
        <end position="239"/>
    </location>
</feature>
<comment type="subcellular location">
    <subcellularLocation>
        <location evidence="1">Nucleus</location>
    </subcellularLocation>
</comment>
<accession>A0AAF0J5W2</accession>
<dbReference type="Proteomes" id="UP001219933">
    <property type="component" value="Chromosome 2"/>
</dbReference>
<evidence type="ECO:0000259" key="9">
    <source>
        <dbReference type="PROSITE" id="PS50157"/>
    </source>
</evidence>
<dbReference type="GO" id="GO:0008270">
    <property type="term" value="F:zinc ion binding"/>
    <property type="evidence" value="ECO:0007669"/>
    <property type="project" value="UniProtKB-KW"/>
</dbReference>
<dbReference type="PROSITE" id="PS00028">
    <property type="entry name" value="ZINC_FINGER_C2H2_1"/>
    <property type="match status" value="4"/>
</dbReference>
<dbReference type="GO" id="GO:0000978">
    <property type="term" value="F:RNA polymerase II cis-regulatory region sequence-specific DNA binding"/>
    <property type="evidence" value="ECO:0007669"/>
    <property type="project" value="TreeGrafter"/>
</dbReference>
<gene>
    <name evidence="10" type="ORF">MCUN1_001474</name>
</gene>
<feature type="domain" description="C2H2-type" evidence="9">
    <location>
        <begin position="270"/>
        <end position="297"/>
    </location>
</feature>
<name>A0AAF0J5W2_9BASI</name>
<evidence type="ECO:0000256" key="4">
    <source>
        <dbReference type="ARBA" id="ARBA00022771"/>
    </source>
</evidence>
<feature type="domain" description="C2H2-type" evidence="9">
    <location>
        <begin position="358"/>
        <end position="387"/>
    </location>
</feature>
<evidence type="ECO:0000256" key="3">
    <source>
        <dbReference type="ARBA" id="ARBA00022737"/>
    </source>
</evidence>
<dbReference type="GO" id="GO:0031519">
    <property type="term" value="C:PcG protein complex"/>
    <property type="evidence" value="ECO:0007669"/>
    <property type="project" value="TreeGrafter"/>
</dbReference>
<organism evidence="10 11">
    <name type="scientific">Malassezia cuniculi</name>
    <dbReference type="NCBI Taxonomy" id="948313"/>
    <lineage>
        <taxon>Eukaryota</taxon>
        <taxon>Fungi</taxon>
        <taxon>Dikarya</taxon>
        <taxon>Basidiomycota</taxon>
        <taxon>Ustilaginomycotina</taxon>
        <taxon>Malasseziomycetes</taxon>
        <taxon>Malasseziales</taxon>
        <taxon>Malasseziaceae</taxon>
        <taxon>Malassezia</taxon>
    </lineage>
</organism>
<evidence type="ECO:0000256" key="1">
    <source>
        <dbReference type="ARBA" id="ARBA00004123"/>
    </source>
</evidence>
<feature type="domain" description="C2H2-type" evidence="9">
    <location>
        <begin position="328"/>
        <end position="357"/>
    </location>
</feature>
<evidence type="ECO:0000256" key="5">
    <source>
        <dbReference type="ARBA" id="ARBA00022833"/>
    </source>
</evidence>
<keyword evidence="5" id="KW-0862">Zinc</keyword>
<feature type="region of interest" description="Disordered" evidence="8">
    <location>
        <begin position="372"/>
        <end position="415"/>
    </location>
</feature>
<proteinExistence type="predicted"/>
<dbReference type="PROSITE" id="PS50157">
    <property type="entry name" value="ZINC_FINGER_C2H2_2"/>
    <property type="match status" value="4"/>
</dbReference>